<feature type="chain" id="PRO_5043174293" description="Secreted protein" evidence="1">
    <location>
        <begin position="23"/>
        <end position="64"/>
    </location>
</feature>
<reference evidence="2" key="1">
    <citation type="submission" date="2018-08" db="EMBL/GenBank/DDBJ databases">
        <authorList>
            <person name="Rossello M."/>
        </authorList>
    </citation>
    <scope>NUCLEOTIDE SEQUENCE [LARGE SCALE GENOMIC DNA]</scope>
    <source>
        <strain evidence="2">cv. Chinese Spring</strain>
    </source>
</reference>
<evidence type="ECO:0008006" key="4">
    <source>
        <dbReference type="Google" id="ProtNLM"/>
    </source>
</evidence>
<name>A0A3B6FXB9_WHEAT</name>
<organism evidence="2">
    <name type="scientific">Triticum aestivum</name>
    <name type="common">Wheat</name>
    <dbReference type="NCBI Taxonomy" id="4565"/>
    <lineage>
        <taxon>Eukaryota</taxon>
        <taxon>Viridiplantae</taxon>
        <taxon>Streptophyta</taxon>
        <taxon>Embryophyta</taxon>
        <taxon>Tracheophyta</taxon>
        <taxon>Spermatophyta</taxon>
        <taxon>Magnoliopsida</taxon>
        <taxon>Liliopsida</taxon>
        <taxon>Poales</taxon>
        <taxon>Poaceae</taxon>
        <taxon>BOP clade</taxon>
        <taxon>Pooideae</taxon>
        <taxon>Triticodae</taxon>
        <taxon>Triticeae</taxon>
        <taxon>Triticinae</taxon>
        <taxon>Triticum</taxon>
    </lineage>
</organism>
<sequence>MLSPIFSTTFLTALSSILYISCGSISSNSTSHFTIVSLSMSQTLPSTGFALDGKNSTQNSKLLI</sequence>
<dbReference type="Gramene" id="TraesPARA_EIv1.0_0922720.1">
    <property type="protein sequence ID" value="TraesPARA_EIv1.0_0922720.1.CDS"/>
    <property type="gene ID" value="TraesPARA_EIv1.0_0922720"/>
</dbReference>
<dbReference type="EnsemblPlants" id="TraesCS3B02G516600.1">
    <property type="protein sequence ID" value="TraesCS3B02G516600.1"/>
    <property type="gene ID" value="TraesCS3B02G516600"/>
</dbReference>
<reference evidence="2" key="2">
    <citation type="submission" date="2018-10" db="UniProtKB">
        <authorList>
            <consortium name="EnsemblPlants"/>
        </authorList>
    </citation>
    <scope>IDENTIFICATION</scope>
</reference>
<dbReference type="Gramene" id="TraesROB_scaffold_000246_01G000400.1">
    <property type="protein sequence ID" value="TraesROB_scaffold_000246_01G000400.1"/>
    <property type="gene ID" value="TraesROB_scaffold_000246_01G000400"/>
</dbReference>
<dbReference type="Gramene" id="TraesJUL3B03G01773610.1">
    <property type="protein sequence ID" value="TraesJUL3B03G01773610.1"/>
    <property type="gene ID" value="TraesJUL3B03G01773610"/>
</dbReference>
<dbReference type="Gramene" id="TraesSYM3B03G01781210.1">
    <property type="protein sequence ID" value="TraesSYM3B03G01781210.1"/>
    <property type="gene ID" value="TraesSYM3B03G01781210"/>
</dbReference>
<dbReference type="Gramene" id="TraesRN3B0101285300.1">
    <property type="protein sequence ID" value="TraesRN3B0101285300.1"/>
    <property type="gene ID" value="TraesRN3B0101285300"/>
</dbReference>
<dbReference type="Gramene" id="TraesCS3B03G1280500.1">
    <property type="protein sequence ID" value="TraesCS3B03G1280500.1.CDS"/>
    <property type="gene ID" value="TraesCS3B03G1280500"/>
</dbReference>
<dbReference type="Gramene" id="TraesNOR3B03G01782280.1">
    <property type="protein sequence ID" value="TraesNOR3B03G01782280.1"/>
    <property type="gene ID" value="TraesNOR3B03G01782280"/>
</dbReference>
<accession>A0A3B6FXB9</accession>
<feature type="signal peptide" evidence="1">
    <location>
        <begin position="1"/>
        <end position="22"/>
    </location>
</feature>
<protein>
    <recommendedName>
        <fullName evidence="4">Secreted protein</fullName>
    </recommendedName>
</protein>
<dbReference type="Gramene" id="TraesCAD_scaffold_001184_01G000300.1">
    <property type="protein sequence ID" value="TraesCAD_scaffold_001184_01G000300.1"/>
    <property type="gene ID" value="TraesCAD_scaffold_001184_01G000300"/>
</dbReference>
<evidence type="ECO:0000313" key="3">
    <source>
        <dbReference type="Proteomes" id="UP000019116"/>
    </source>
</evidence>
<evidence type="ECO:0000256" key="1">
    <source>
        <dbReference type="SAM" id="SignalP"/>
    </source>
</evidence>
<keyword evidence="1" id="KW-0732">Signal</keyword>
<keyword evidence="3" id="KW-1185">Reference proteome</keyword>
<dbReference type="AlphaFoldDB" id="A0A3B6FXB9"/>
<proteinExistence type="predicted"/>
<dbReference type="Gramene" id="TraesARI3B03G01789540.1">
    <property type="protein sequence ID" value="TraesARI3B03G01789540.1"/>
    <property type="gene ID" value="TraesARI3B03G01789540"/>
</dbReference>
<dbReference type="Gramene" id="TraesLDM3B03G01756780.1">
    <property type="protein sequence ID" value="TraesLDM3B03G01756780.1"/>
    <property type="gene ID" value="TraesLDM3B03G01756780"/>
</dbReference>
<dbReference type="Gramene" id="TraesJAG3B03G01766850.1">
    <property type="protein sequence ID" value="TraesJAG3B03G01766850.1"/>
    <property type="gene ID" value="TraesJAG3B03G01766850"/>
</dbReference>
<dbReference type="Proteomes" id="UP000019116">
    <property type="component" value="Chromosome 3B"/>
</dbReference>
<dbReference type="Gramene" id="TraesCS3B02G516600.1">
    <property type="protein sequence ID" value="TraesCS3B02G516600.1"/>
    <property type="gene ID" value="TraesCS3B02G516600"/>
</dbReference>
<evidence type="ECO:0000313" key="2">
    <source>
        <dbReference type="EnsemblPlants" id="TraesCS3B02G516600.1"/>
    </source>
</evidence>